<dbReference type="AlphaFoldDB" id="A0A5E4X0U3"/>
<dbReference type="Proteomes" id="UP000334380">
    <property type="component" value="Unassembled WGS sequence"/>
</dbReference>
<evidence type="ECO:0000313" key="1">
    <source>
        <dbReference type="EMBL" id="VVE29907.1"/>
    </source>
</evidence>
<dbReference type="EMBL" id="CABPRU010000010">
    <property type="protein sequence ID" value="VVE29907.1"/>
    <property type="molecule type" value="Genomic_DNA"/>
</dbReference>
<gene>
    <name evidence="1" type="ORF">PTE31013_03612</name>
</gene>
<evidence type="ECO:0000313" key="2">
    <source>
        <dbReference type="Proteomes" id="UP000334380"/>
    </source>
</evidence>
<keyword evidence="2" id="KW-1185">Reference proteome</keyword>
<protein>
    <submittedName>
        <fullName evidence="1">Uncharacterized protein</fullName>
    </submittedName>
</protein>
<sequence length="260" mass="28702">MLVGVVTAVCPEEIHCAGFGDGHSTAAIAIGAAIGTIASRDAAEFDFTDLHFGVARRIHDRHLLLEQIGDFDAVIHGDVDLGRAEIAAFRDLNRAERQVFTLLRNTRVQLRPLARRVLAHGQLVRTEFNRPGIRDVGHTADVCAQRNRTRTGNAHGARAQGVRMGRRQRAALNAQTIDVALIAGQREIAGADLGQLNALGRLRDSRSPQCGQLSRLRRHFTLDPRFDASHRFHETAAERVVLIGRTQRHLRRPGDDIPRA</sequence>
<proteinExistence type="predicted"/>
<reference evidence="1 2" key="1">
    <citation type="submission" date="2019-08" db="EMBL/GenBank/DDBJ databases">
        <authorList>
            <person name="Peeters C."/>
        </authorList>
    </citation>
    <scope>NUCLEOTIDE SEQUENCE [LARGE SCALE GENOMIC DNA]</scope>
    <source>
        <strain evidence="1 2">LMG 31013</strain>
    </source>
</reference>
<accession>A0A5E4X0U3</accession>
<name>A0A5E4X0U3_9BURK</name>
<organism evidence="1 2">
    <name type="scientific">Pandoraea terrigena</name>
    <dbReference type="NCBI Taxonomy" id="2508292"/>
    <lineage>
        <taxon>Bacteria</taxon>
        <taxon>Pseudomonadati</taxon>
        <taxon>Pseudomonadota</taxon>
        <taxon>Betaproteobacteria</taxon>
        <taxon>Burkholderiales</taxon>
        <taxon>Burkholderiaceae</taxon>
        <taxon>Pandoraea</taxon>
    </lineage>
</organism>